<dbReference type="AlphaFoldDB" id="A0A521CQP4"/>
<feature type="compositionally biased region" description="Basic and acidic residues" evidence="1">
    <location>
        <begin position="31"/>
        <end position="40"/>
    </location>
</feature>
<sequence length="113" mass="12226">MEDMNTSGENSSHHIDQPSGTGQAAPGKGFTGEELKRRLTNDSGSLGLDIDGTNPGSRSHPTDYRTLTDDPDQINPDNKDLSEDCLAETDHNTGDEHMRIDEEGNELSAEDQA</sequence>
<feature type="compositionally biased region" description="Acidic residues" evidence="1">
    <location>
        <begin position="103"/>
        <end position="113"/>
    </location>
</feature>
<dbReference type="Proteomes" id="UP000320300">
    <property type="component" value="Unassembled WGS sequence"/>
</dbReference>
<gene>
    <name evidence="2" type="ORF">SAMN06265348_104115</name>
</gene>
<protein>
    <submittedName>
        <fullName evidence="2">Uncharacterized protein</fullName>
    </submittedName>
</protein>
<dbReference type="RefSeq" id="WP_142527822.1">
    <property type="nucleotide sequence ID" value="NZ_CBCSJO010000001.1"/>
</dbReference>
<dbReference type="OrthoDB" id="10017031at2"/>
<evidence type="ECO:0000313" key="3">
    <source>
        <dbReference type="Proteomes" id="UP000320300"/>
    </source>
</evidence>
<evidence type="ECO:0000313" key="2">
    <source>
        <dbReference type="EMBL" id="SMO61685.1"/>
    </source>
</evidence>
<dbReference type="EMBL" id="FXTN01000004">
    <property type="protein sequence ID" value="SMO61685.1"/>
    <property type="molecule type" value="Genomic_DNA"/>
</dbReference>
<feature type="compositionally biased region" description="Basic and acidic residues" evidence="1">
    <location>
        <begin position="77"/>
        <end position="102"/>
    </location>
</feature>
<reference evidence="2 3" key="1">
    <citation type="submission" date="2017-05" db="EMBL/GenBank/DDBJ databases">
        <authorList>
            <person name="Varghese N."/>
            <person name="Submissions S."/>
        </authorList>
    </citation>
    <scope>NUCLEOTIDE SEQUENCE [LARGE SCALE GENOMIC DNA]</scope>
    <source>
        <strain evidence="2 3">DSM 19036</strain>
    </source>
</reference>
<accession>A0A521CQP4</accession>
<name>A0A521CQP4_9SPHI</name>
<keyword evidence="3" id="KW-1185">Reference proteome</keyword>
<evidence type="ECO:0000256" key="1">
    <source>
        <dbReference type="SAM" id="MobiDB-lite"/>
    </source>
</evidence>
<organism evidence="2 3">
    <name type="scientific">Pedobacter westerhofensis</name>
    <dbReference type="NCBI Taxonomy" id="425512"/>
    <lineage>
        <taxon>Bacteria</taxon>
        <taxon>Pseudomonadati</taxon>
        <taxon>Bacteroidota</taxon>
        <taxon>Sphingobacteriia</taxon>
        <taxon>Sphingobacteriales</taxon>
        <taxon>Sphingobacteriaceae</taxon>
        <taxon>Pedobacter</taxon>
    </lineage>
</organism>
<proteinExistence type="predicted"/>
<feature type="compositionally biased region" description="Polar residues" evidence="1">
    <location>
        <begin position="1"/>
        <end position="10"/>
    </location>
</feature>
<feature type="region of interest" description="Disordered" evidence="1">
    <location>
        <begin position="1"/>
        <end position="113"/>
    </location>
</feature>